<feature type="coiled-coil region" evidence="1">
    <location>
        <begin position="439"/>
        <end position="489"/>
    </location>
</feature>
<dbReference type="EMBL" id="JAVRRF010000004">
    <property type="protein sequence ID" value="KAK5066094.1"/>
    <property type="molecule type" value="Genomic_DNA"/>
</dbReference>
<gene>
    <name evidence="3" type="ORF">LTR69_002612</name>
</gene>
<feature type="region of interest" description="Disordered" evidence="2">
    <location>
        <begin position="128"/>
        <end position="406"/>
    </location>
</feature>
<evidence type="ECO:0000313" key="4">
    <source>
        <dbReference type="Proteomes" id="UP001345691"/>
    </source>
</evidence>
<sequence length="503" mass="53624">MPDQRDLEVVLPHFVEDHAPGHRQIEEEKIYLQTDGHRHDVTLRADLLREDDLGQHTVQDLGVHQMRRGSAISPLTHQDGLPNEKEEHLQIERDSIDDLHRDVDSHLAEEVERATDLDQEHLRAADLGRTAGGDGHLHPGPSGNTSRRSSPPIHPERASLAGSVPRSPAYPARGQDRSPFPSDGQRARDVSAPRDDVRPNGESLQPPSGPSSHRNGDYSRPPPTGPARNFGQSTSHAPPTGPAASTMSMSAHSRGGGPSTFSAPTGPRGSGGRSDGPPRDFASPTPRGRGSLTYRGPAPHGPRGGGYGRGDFGAPRGDYGGGGRGDYGSGGGRGEYGGGGGRGDYGGGGGRGDYGGGSSRGDYGSSRGDFGGGGGYRGGFGRGDSSASFPFRGNSSSSGTYPRTQRFNTVQQHLATNEKIVPGGKLLPSGLPPDQEKRIKILEAESERMRSEIAEKQKNKREILNEWDVRERESERESLRSELAEAHLQQLMEGEDGIGRAAF</sequence>
<protein>
    <submittedName>
        <fullName evidence="3">Uncharacterized protein</fullName>
    </submittedName>
</protein>
<feature type="compositionally biased region" description="Basic and acidic residues" evidence="2">
    <location>
        <begin position="185"/>
        <end position="199"/>
    </location>
</feature>
<evidence type="ECO:0000313" key="3">
    <source>
        <dbReference type="EMBL" id="KAK5066094.1"/>
    </source>
</evidence>
<feature type="compositionally biased region" description="Polar residues" evidence="2">
    <location>
        <begin position="202"/>
        <end position="213"/>
    </location>
</feature>
<accession>A0ABR0JJW2</accession>
<keyword evidence="4" id="KW-1185">Reference proteome</keyword>
<feature type="compositionally biased region" description="Gly residues" evidence="2">
    <location>
        <begin position="302"/>
        <end position="311"/>
    </location>
</feature>
<feature type="compositionally biased region" description="Gly residues" evidence="2">
    <location>
        <begin position="318"/>
        <end position="359"/>
    </location>
</feature>
<comment type="caution">
    <text evidence="3">The sequence shown here is derived from an EMBL/GenBank/DDBJ whole genome shotgun (WGS) entry which is preliminary data.</text>
</comment>
<feature type="compositionally biased region" description="Gly residues" evidence="2">
    <location>
        <begin position="369"/>
        <end position="382"/>
    </location>
</feature>
<evidence type="ECO:0000256" key="2">
    <source>
        <dbReference type="SAM" id="MobiDB-lite"/>
    </source>
</evidence>
<feature type="compositionally biased region" description="Polar residues" evidence="2">
    <location>
        <begin position="393"/>
        <end position="406"/>
    </location>
</feature>
<keyword evidence="1" id="KW-0175">Coiled coil</keyword>
<evidence type="ECO:0000256" key="1">
    <source>
        <dbReference type="SAM" id="Coils"/>
    </source>
</evidence>
<dbReference type="Proteomes" id="UP001345691">
    <property type="component" value="Unassembled WGS sequence"/>
</dbReference>
<reference evidence="3 4" key="1">
    <citation type="submission" date="2023-08" db="EMBL/GenBank/DDBJ databases">
        <title>Black Yeasts Isolated from many extreme environments.</title>
        <authorList>
            <person name="Coleine C."/>
            <person name="Stajich J.E."/>
            <person name="Selbmann L."/>
        </authorList>
    </citation>
    <scope>NUCLEOTIDE SEQUENCE [LARGE SCALE GENOMIC DNA]</scope>
    <source>
        <strain evidence="3 4">CCFEE 6328</strain>
    </source>
</reference>
<feature type="compositionally biased region" description="Polar residues" evidence="2">
    <location>
        <begin position="230"/>
        <end position="251"/>
    </location>
</feature>
<organism evidence="3 4">
    <name type="scientific">Exophiala sideris</name>
    <dbReference type="NCBI Taxonomy" id="1016849"/>
    <lineage>
        <taxon>Eukaryota</taxon>
        <taxon>Fungi</taxon>
        <taxon>Dikarya</taxon>
        <taxon>Ascomycota</taxon>
        <taxon>Pezizomycotina</taxon>
        <taxon>Eurotiomycetes</taxon>
        <taxon>Chaetothyriomycetidae</taxon>
        <taxon>Chaetothyriales</taxon>
        <taxon>Herpotrichiellaceae</taxon>
        <taxon>Exophiala</taxon>
    </lineage>
</organism>
<name>A0ABR0JJW2_9EURO</name>
<proteinExistence type="predicted"/>